<accession>A0AAD7G4Y2</accession>
<protein>
    <submittedName>
        <fullName evidence="2">Uncharacterized protein</fullName>
    </submittedName>
</protein>
<dbReference type="AlphaFoldDB" id="A0AAD7G4Y2"/>
<reference evidence="2" key="1">
    <citation type="submission" date="2023-03" db="EMBL/GenBank/DDBJ databases">
        <title>Massive genome expansion in bonnet fungi (Mycena s.s.) driven by repeated elements and novel gene families across ecological guilds.</title>
        <authorList>
            <consortium name="Lawrence Berkeley National Laboratory"/>
            <person name="Harder C.B."/>
            <person name="Miyauchi S."/>
            <person name="Viragh M."/>
            <person name="Kuo A."/>
            <person name="Thoen E."/>
            <person name="Andreopoulos B."/>
            <person name="Lu D."/>
            <person name="Skrede I."/>
            <person name="Drula E."/>
            <person name="Henrissat B."/>
            <person name="Morin E."/>
            <person name="Kohler A."/>
            <person name="Barry K."/>
            <person name="LaButti K."/>
            <person name="Morin E."/>
            <person name="Salamov A."/>
            <person name="Lipzen A."/>
            <person name="Mereny Z."/>
            <person name="Hegedus B."/>
            <person name="Baldrian P."/>
            <person name="Stursova M."/>
            <person name="Weitz H."/>
            <person name="Taylor A."/>
            <person name="Grigoriev I.V."/>
            <person name="Nagy L.G."/>
            <person name="Martin F."/>
            <person name="Kauserud H."/>
        </authorList>
    </citation>
    <scope>NUCLEOTIDE SEQUENCE</scope>
    <source>
        <strain evidence="2">CBHHK067</strain>
    </source>
</reference>
<gene>
    <name evidence="2" type="ORF">B0H17DRAFT_1263363</name>
</gene>
<evidence type="ECO:0000313" key="2">
    <source>
        <dbReference type="EMBL" id="KAJ7657066.1"/>
    </source>
</evidence>
<evidence type="ECO:0000256" key="1">
    <source>
        <dbReference type="SAM" id="MobiDB-lite"/>
    </source>
</evidence>
<organism evidence="2 3">
    <name type="scientific">Mycena rosella</name>
    <name type="common">Pink bonnet</name>
    <name type="synonym">Agaricus rosellus</name>
    <dbReference type="NCBI Taxonomy" id="1033263"/>
    <lineage>
        <taxon>Eukaryota</taxon>
        <taxon>Fungi</taxon>
        <taxon>Dikarya</taxon>
        <taxon>Basidiomycota</taxon>
        <taxon>Agaricomycotina</taxon>
        <taxon>Agaricomycetes</taxon>
        <taxon>Agaricomycetidae</taxon>
        <taxon>Agaricales</taxon>
        <taxon>Marasmiineae</taxon>
        <taxon>Mycenaceae</taxon>
        <taxon>Mycena</taxon>
    </lineage>
</organism>
<feature type="region of interest" description="Disordered" evidence="1">
    <location>
        <begin position="90"/>
        <end position="112"/>
    </location>
</feature>
<comment type="caution">
    <text evidence="2">The sequence shown here is derived from an EMBL/GenBank/DDBJ whole genome shotgun (WGS) entry which is preliminary data.</text>
</comment>
<name>A0AAD7G4Y2_MYCRO</name>
<evidence type="ECO:0000313" key="3">
    <source>
        <dbReference type="Proteomes" id="UP001221757"/>
    </source>
</evidence>
<feature type="region of interest" description="Disordered" evidence="1">
    <location>
        <begin position="273"/>
        <end position="292"/>
    </location>
</feature>
<dbReference type="EMBL" id="JARKIE010000293">
    <property type="protein sequence ID" value="KAJ7657066.1"/>
    <property type="molecule type" value="Genomic_DNA"/>
</dbReference>
<proteinExistence type="predicted"/>
<dbReference type="Proteomes" id="UP001221757">
    <property type="component" value="Unassembled WGS sequence"/>
</dbReference>
<keyword evidence="3" id="KW-1185">Reference proteome</keyword>
<sequence>MFPMSFSSRHEERALGAAEILMEGLFRALAKRTRSALPSTSTTCLRLCHGERARSVVYSLMERILGFCKPPRNTLSSIFTMRFRLRRQKRAPQYPTLDDTPPNSDVRAQPSSHCPLASPRPIALASTPCFAATQFWRIHGQTHILGLNPLLYHRPLASPPPHRARLGSGLGFRWVEYLAFTRDRSGCGGVCPEPPRCISAYAARNGPAAPSASLMGGIFGYSPACSKCGRVCPAPLQWVSAYAARNEPVAPSASLMGGIFGLKLVADAEESAQHRYDGFPPTPRGTSPSRHQDFDRPIFWTLTRFLGSGAICGTGSRPDLEIQTAFGNPDRIRSGRPDAVWLSVSC</sequence>